<protein>
    <submittedName>
        <fullName evidence="1">Uncharacterized protein</fullName>
    </submittedName>
</protein>
<evidence type="ECO:0000313" key="2">
    <source>
        <dbReference type="Proteomes" id="UP000595897"/>
    </source>
</evidence>
<dbReference type="EMBL" id="AP024169">
    <property type="protein sequence ID" value="BCN31004.1"/>
    <property type="molecule type" value="Genomic_DNA"/>
</dbReference>
<name>A0A7R7ELK8_9FIRM</name>
<dbReference type="AlphaFoldDB" id="A0A7R7ELK8"/>
<gene>
    <name evidence="1" type="ORF">bsdtb5_22990</name>
</gene>
<dbReference type="RefSeq" id="WP_271712155.1">
    <property type="nucleotide sequence ID" value="NZ_AP024169.1"/>
</dbReference>
<keyword evidence="2" id="KW-1185">Reference proteome</keyword>
<accession>A0A7R7ELK8</accession>
<sequence>MGKWTTLSNSTQFVKKGETAVLDFWVKLEKGKSVTLQVDLFQEAWEKRITYDLFKSRSCILASKGDYNLYSIPFTAFTDGPLYYGLSANNAVAIVAPSTEDDFLAANSSDNLIP</sequence>
<reference evidence="1 2" key="1">
    <citation type="submission" date="2020-11" db="EMBL/GenBank/DDBJ databases">
        <title>Draft genome sequencing of a Lachnospiraceae strain isolated from anoxic soil subjected to BSD treatment.</title>
        <authorList>
            <person name="Uek A."/>
            <person name="Tonouchi A."/>
        </authorList>
    </citation>
    <scope>NUCLEOTIDE SEQUENCE [LARGE SCALE GENOMIC DNA]</scope>
    <source>
        <strain evidence="1 2">TB5</strain>
    </source>
</reference>
<organism evidence="1 2">
    <name type="scientific">Anaeromicropila herbilytica</name>
    <dbReference type="NCBI Taxonomy" id="2785025"/>
    <lineage>
        <taxon>Bacteria</taxon>
        <taxon>Bacillati</taxon>
        <taxon>Bacillota</taxon>
        <taxon>Clostridia</taxon>
        <taxon>Lachnospirales</taxon>
        <taxon>Lachnospiraceae</taxon>
        <taxon>Anaeromicropila</taxon>
    </lineage>
</organism>
<dbReference type="KEGG" id="ahb:bsdtb5_22990"/>
<proteinExistence type="predicted"/>
<evidence type="ECO:0000313" key="1">
    <source>
        <dbReference type="EMBL" id="BCN31004.1"/>
    </source>
</evidence>
<dbReference type="Proteomes" id="UP000595897">
    <property type="component" value="Chromosome"/>
</dbReference>